<dbReference type="InParanoid" id="H2YI64"/>
<evidence type="ECO:0000256" key="4">
    <source>
        <dbReference type="ARBA" id="ARBA00022525"/>
    </source>
</evidence>
<evidence type="ECO:0000256" key="1">
    <source>
        <dbReference type="ARBA" id="ARBA00004613"/>
    </source>
</evidence>
<dbReference type="HOGENOM" id="CLU_109192_1_0_1"/>
<comment type="subcellular location">
    <subcellularLocation>
        <location evidence="1">Secreted</location>
    </subcellularLocation>
</comment>
<feature type="signal peptide" evidence="8">
    <location>
        <begin position="1"/>
        <end position="18"/>
    </location>
</feature>
<dbReference type="Pfam" id="PF02221">
    <property type="entry name" value="E1_DerP2_DerF2"/>
    <property type="match status" value="1"/>
</dbReference>
<dbReference type="GO" id="GO:0032934">
    <property type="term" value="F:sterol binding"/>
    <property type="evidence" value="ECO:0007669"/>
    <property type="project" value="InterPro"/>
</dbReference>
<protein>
    <recommendedName>
        <fullName evidence="3">NPC intracellular cholesterol transporter 2</fullName>
    </recommendedName>
    <alternativeName>
        <fullName evidence="7">Epididymal secretory protein E1</fullName>
    </alternativeName>
</protein>
<evidence type="ECO:0000313" key="10">
    <source>
        <dbReference type="Ensembl" id="ENSCSAVP00000005013.1"/>
    </source>
</evidence>
<dbReference type="Ensembl" id="ENSCSAVT00000005084.1">
    <property type="protein sequence ID" value="ENSCSAVP00000005013.1"/>
    <property type="gene ID" value="ENSCSAVG00000002991.1"/>
</dbReference>
<dbReference type="OMA" id="FFCWKIP"/>
<dbReference type="FunFam" id="2.60.40.770:FF:000001">
    <property type="entry name" value="NPC intracellular cholesterol transporter 2"/>
    <property type="match status" value="1"/>
</dbReference>
<evidence type="ECO:0000256" key="5">
    <source>
        <dbReference type="ARBA" id="ARBA00022729"/>
    </source>
</evidence>
<sequence>MKLLGILVCVSLVALTQCNIIYKDCGSTVGSIDKISVSNCDKSPCDLKKGTTYIFNVTFTTKEAVKSAESYVYGIISGLRIAFPIPQPNACVGSNLACPLMAGTTYTYSAKLPVKSLYPDVKVVVEWHLEDGNKKNIFCLETPVAIVG</sequence>
<reference evidence="11" key="1">
    <citation type="submission" date="2003-08" db="EMBL/GenBank/DDBJ databases">
        <authorList>
            <person name="Birren B."/>
            <person name="Nusbaum C."/>
            <person name="Abebe A."/>
            <person name="Abouelleil A."/>
            <person name="Adekoya E."/>
            <person name="Ait-zahra M."/>
            <person name="Allen N."/>
            <person name="Allen T."/>
            <person name="An P."/>
            <person name="Anderson M."/>
            <person name="Anderson S."/>
            <person name="Arachchi H."/>
            <person name="Armbruster J."/>
            <person name="Bachantsang P."/>
            <person name="Baldwin J."/>
            <person name="Barry A."/>
            <person name="Bayul T."/>
            <person name="Blitshsteyn B."/>
            <person name="Bloom T."/>
            <person name="Blye J."/>
            <person name="Boguslavskiy L."/>
            <person name="Borowsky M."/>
            <person name="Boukhgalter B."/>
            <person name="Brunache A."/>
            <person name="Butler J."/>
            <person name="Calixte N."/>
            <person name="Calvo S."/>
            <person name="Camarata J."/>
            <person name="Campo K."/>
            <person name="Chang J."/>
            <person name="Cheshatsang Y."/>
            <person name="Citroen M."/>
            <person name="Collymore A."/>
            <person name="Considine T."/>
            <person name="Cook A."/>
            <person name="Cooke P."/>
            <person name="Corum B."/>
            <person name="Cuomo C."/>
            <person name="David R."/>
            <person name="Dawoe T."/>
            <person name="Degray S."/>
            <person name="Dodge S."/>
            <person name="Dooley K."/>
            <person name="Dorje P."/>
            <person name="Dorjee K."/>
            <person name="Dorris L."/>
            <person name="Duffey N."/>
            <person name="Dupes A."/>
            <person name="Elkins T."/>
            <person name="Engels R."/>
            <person name="Erickson J."/>
            <person name="Farina A."/>
            <person name="Faro S."/>
            <person name="Ferreira P."/>
            <person name="Fischer H."/>
            <person name="Fitzgerald M."/>
            <person name="Foley K."/>
            <person name="Gage D."/>
            <person name="Galagan J."/>
            <person name="Gearin G."/>
            <person name="Gnerre S."/>
            <person name="Gnirke A."/>
            <person name="Goyette A."/>
            <person name="Graham J."/>
            <person name="Grandbois E."/>
            <person name="Gyaltsen K."/>
            <person name="Hafez N."/>
            <person name="Hagopian D."/>
            <person name="Hagos B."/>
            <person name="Hall J."/>
            <person name="Hatcher B."/>
            <person name="Heller A."/>
            <person name="Higgins H."/>
            <person name="Honan T."/>
            <person name="Horn A."/>
            <person name="Houde N."/>
            <person name="Hughes L."/>
            <person name="Hulme W."/>
            <person name="Husby E."/>
            <person name="Iliev I."/>
            <person name="Jaffe D."/>
            <person name="Jones C."/>
            <person name="Kamal M."/>
            <person name="Kamat A."/>
            <person name="Kamvysselis M."/>
            <person name="Karlsson E."/>
            <person name="Kells C."/>
            <person name="Kieu A."/>
            <person name="Kisner P."/>
            <person name="Kodira C."/>
            <person name="Kulbokas E."/>
            <person name="Labutti K."/>
            <person name="Lama D."/>
            <person name="Landers T."/>
            <person name="Leger J."/>
            <person name="Levine S."/>
            <person name="Lewis D."/>
            <person name="Lewis T."/>
            <person name="Lindblad-toh K."/>
            <person name="Liu X."/>
            <person name="Lokyitsang T."/>
            <person name="Lokyitsang Y."/>
            <person name="Lucien O."/>
            <person name="Lui A."/>
            <person name="Ma L.J."/>
            <person name="Mabbitt R."/>
            <person name="Macdonald J."/>
            <person name="Maclean C."/>
            <person name="Major J."/>
            <person name="Manning J."/>
            <person name="Marabella R."/>
            <person name="Maru K."/>
            <person name="Matthews C."/>
            <person name="Mauceli E."/>
            <person name="Mccarthy M."/>
            <person name="Mcdonough S."/>
            <person name="Mcghee T."/>
            <person name="Meldrim J."/>
            <person name="Meneus L."/>
            <person name="Mesirov J."/>
            <person name="Mihalev A."/>
            <person name="Mihova T."/>
            <person name="Mikkelsen T."/>
            <person name="Mlenga V."/>
            <person name="Moru K."/>
            <person name="Mozes J."/>
            <person name="Mulrain L."/>
            <person name="Munson G."/>
            <person name="Naylor J."/>
            <person name="Newes C."/>
            <person name="Nguyen C."/>
            <person name="Nguyen N."/>
            <person name="Nguyen T."/>
            <person name="Nicol R."/>
            <person name="Nielsen C."/>
            <person name="Nizzari M."/>
            <person name="Norbu C."/>
            <person name="Norbu N."/>
            <person name="O'donnell P."/>
            <person name="Okoawo O."/>
            <person name="O'leary S."/>
            <person name="Omotosho B."/>
            <person name="O'neill K."/>
            <person name="Osman S."/>
            <person name="Parker S."/>
            <person name="Perrin D."/>
            <person name="Phunkhang P."/>
            <person name="Piqani B."/>
            <person name="Purcell S."/>
            <person name="Rachupka T."/>
            <person name="Ramasamy U."/>
            <person name="Rameau R."/>
            <person name="Ray V."/>
            <person name="Raymond C."/>
            <person name="Retta R."/>
            <person name="Richardson S."/>
            <person name="Rise C."/>
            <person name="Rodriguez J."/>
            <person name="Rogers J."/>
            <person name="Rogov P."/>
            <person name="Rutman M."/>
            <person name="Schupbach R."/>
            <person name="Seaman C."/>
            <person name="Settipalli S."/>
            <person name="Sharpe T."/>
            <person name="Sheridan J."/>
            <person name="Sherpa N."/>
            <person name="Shi J."/>
            <person name="Smirnov S."/>
            <person name="Smith C."/>
            <person name="Sougnez C."/>
            <person name="Spencer B."/>
            <person name="Stalker J."/>
            <person name="Stange-thomann N."/>
            <person name="Stavropoulos S."/>
            <person name="Stetson K."/>
            <person name="Stone C."/>
            <person name="Stone S."/>
            <person name="Stubbs M."/>
            <person name="Talamas J."/>
            <person name="Tchuinga P."/>
            <person name="Tenzing P."/>
            <person name="Tesfaye S."/>
            <person name="Theodore J."/>
            <person name="Thoulutsang Y."/>
            <person name="Topham K."/>
            <person name="Towey S."/>
            <person name="Tsamla T."/>
            <person name="Tsomo N."/>
            <person name="Vallee D."/>
            <person name="Vassiliev H."/>
            <person name="Venkataraman V."/>
            <person name="Vinson J."/>
            <person name="Vo A."/>
            <person name="Wade C."/>
            <person name="Wang S."/>
            <person name="Wangchuk T."/>
            <person name="Wangdi T."/>
            <person name="Whittaker C."/>
            <person name="Wilkinson J."/>
            <person name="Wu Y."/>
            <person name="Wyman D."/>
            <person name="Yadav S."/>
            <person name="Yang S."/>
            <person name="Yang X."/>
            <person name="Yeager S."/>
            <person name="Yee E."/>
            <person name="Young G."/>
            <person name="Zainoun J."/>
            <person name="Zembeck L."/>
            <person name="Zimmer A."/>
            <person name="Zody M."/>
            <person name="Lander E."/>
        </authorList>
    </citation>
    <scope>NUCLEOTIDE SEQUENCE [LARGE SCALE GENOMIC DNA]</scope>
</reference>
<dbReference type="GO" id="GO:0032367">
    <property type="term" value="P:intracellular cholesterol transport"/>
    <property type="evidence" value="ECO:0007669"/>
    <property type="project" value="InterPro"/>
</dbReference>
<dbReference type="GO" id="GO:0005576">
    <property type="term" value="C:extracellular region"/>
    <property type="evidence" value="ECO:0007669"/>
    <property type="project" value="UniProtKB-SubCell"/>
</dbReference>
<feature type="domain" description="MD-2-related lipid-recognition" evidence="9">
    <location>
        <begin position="22"/>
        <end position="144"/>
    </location>
</feature>
<dbReference type="AlphaFoldDB" id="H2YI64"/>
<keyword evidence="6" id="KW-1015">Disulfide bond</keyword>
<keyword evidence="5 8" id="KW-0732">Signal</keyword>
<organism evidence="10 11">
    <name type="scientific">Ciona savignyi</name>
    <name type="common">Pacific transparent sea squirt</name>
    <dbReference type="NCBI Taxonomy" id="51511"/>
    <lineage>
        <taxon>Eukaryota</taxon>
        <taxon>Metazoa</taxon>
        <taxon>Chordata</taxon>
        <taxon>Tunicata</taxon>
        <taxon>Ascidiacea</taxon>
        <taxon>Phlebobranchia</taxon>
        <taxon>Cionidae</taxon>
        <taxon>Ciona</taxon>
    </lineage>
</organism>
<reference evidence="10" key="3">
    <citation type="submission" date="2025-09" db="UniProtKB">
        <authorList>
            <consortium name="Ensembl"/>
        </authorList>
    </citation>
    <scope>IDENTIFICATION</scope>
</reference>
<dbReference type="InterPro" id="IPR033916">
    <property type="entry name" value="ML_Npc2-like"/>
</dbReference>
<dbReference type="SMART" id="SM00737">
    <property type="entry name" value="ML"/>
    <property type="match status" value="1"/>
</dbReference>
<dbReference type="InterPro" id="IPR014756">
    <property type="entry name" value="Ig_E-set"/>
</dbReference>
<dbReference type="CDD" id="cd00916">
    <property type="entry name" value="Npc2_like"/>
    <property type="match status" value="1"/>
</dbReference>
<dbReference type="InterPro" id="IPR003172">
    <property type="entry name" value="ML_dom"/>
</dbReference>
<evidence type="ECO:0000259" key="9">
    <source>
        <dbReference type="SMART" id="SM00737"/>
    </source>
</evidence>
<comment type="similarity">
    <text evidence="2">Belongs to the NPC2 family.</text>
</comment>
<evidence type="ECO:0000256" key="8">
    <source>
        <dbReference type="SAM" id="SignalP"/>
    </source>
</evidence>
<dbReference type="STRING" id="51511.ENSCSAVP00000005013"/>
<dbReference type="GeneTree" id="ENSGT00390000006223"/>
<evidence type="ECO:0000256" key="6">
    <source>
        <dbReference type="ARBA" id="ARBA00023157"/>
    </source>
</evidence>
<evidence type="ECO:0000256" key="2">
    <source>
        <dbReference type="ARBA" id="ARBA00006370"/>
    </source>
</evidence>
<dbReference type="PANTHER" id="PTHR11306:SF68">
    <property type="entry name" value="NPC INTRACELLULAR CHOLESTEROL TRANSPORTER 2"/>
    <property type="match status" value="1"/>
</dbReference>
<dbReference type="Gene3D" id="2.60.40.770">
    <property type="match status" value="1"/>
</dbReference>
<dbReference type="InterPro" id="IPR039670">
    <property type="entry name" value="NPC2-like"/>
</dbReference>
<dbReference type="Proteomes" id="UP000007875">
    <property type="component" value="Unassembled WGS sequence"/>
</dbReference>
<name>H2YI64_CIOSA</name>
<accession>H2YI64</accession>
<feature type="chain" id="PRO_5003578360" description="NPC intracellular cholesterol transporter 2" evidence="8">
    <location>
        <begin position="19"/>
        <end position="148"/>
    </location>
</feature>
<evidence type="ECO:0000256" key="3">
    <source>
        <dbReference type="ARBA" id="ARBA00021477"/>
    </source>
</evidence>
<dbReference type="eggNOG" id="KOG4063">
    <property type="taxonomic scope" value="Eukaryota"/>
</dbReference>
<dbReference type="FunCoup" id="H2YI64">
    <property type="interactions" value="150"/>
</dbReference>
<keyword evidence="4" id="KW-0964">Secreted</keyword>
<reference evidence="10" key="2">
    <citation type="submission" date="2025-08" db="UniProtKB">
        <authorList>
            <consortium name="Ensembl"/>
        </authorList>
    </citation>
    <scope>IDENTIFICATION</scope>
</reference>
<keyword evidence="11" id="KW-1185">Reference proteome</keyword>
<dbReference type="SUPFAM" id="SSF81296">
    <property type="entry name" value="E set domains"/>
    <property type="match status" value="1"/>
</dbReference>
<proteinExistence type="inferred from homology"/>
<dbReference type="PANTHER" id="PTHR11306">
    <property type="entry name" value="NIEMANN PICK TYPE C2 PROTEIN NPC2-RELATED"/>
    <property type="match status" value="1"/>
</dbReference>
<evidence type="ECO:0000256" key="7">
    <source>
        <dbReference type="ARBA" id="ARBA00032516"/>
    </source>
</evidence>
<evidence type="ECO:0000313" key="11">
    <source>
        <dbReference type="Proteomes" id="UP000007875"/>
    </source>
</evidence>